<keyword evidence="2" id="KW-0418">Kinase</keyword>
<dbReference type="Pfam" id="PF13581">
    <property type="entry name" value="HATPase_c_2"/>
    <property type="match status" value="1"/>
</dbReference>
<dbReference type="Gene3D" id="3.30.565.10">
    <property type="entry name" value="Histidine kinase-like ATPase, C-terminal domain"/>
    <property type="match status" value="1"/>
</dbReference>
<dbReference type="RefSeq" id="WP_069583996.1">
    <property type="nucleotide sequence ID" value="NZ_LMVM01000039.1"/>
</dbReference>
<dbReference type="InterPro" id="IPR003594">
    <property type="entry name" value="HATPase_dom"/>
</dbReference>
<comment type="caution">
    <text evidence="2">The sequence shown here is derived from an EMBL/GenBank/DDBJ whole genome shotgun (WGS) entry which is preliminary data.</text>
</comment>
<dbReference type="InterPro" id="IPR036890">
    <property type="entry name" value="HATPase_C_sf"/>
</dbReference>
<dbReference type="AlphaFoldDB" id="A0A2A2H1M0"/>
<dbReference type="Proteomes" id="UP000217784">
    <property type="component" value="Unassembled WGS sequence"/>
</dbReference>
<keyword evidence="2" id="KW-0808">Transferase</keyword>
<keyword evidence="3" id="KW-1185">Reference proteome</keyword>
<reference evidence="2 3" key="1">
    <citation type="journal article" date="2017" name="BMC Genomics">
        <title>Genomic analysis of methanogenic archaea reveals a shift towards energy conservation.</title>
        <authorList>
            <person name="Gilmore S.P."/>
            <person name="Henske J.K."/>
            <person name="Sexton J.A."/>
            <person name="Solomon K.V."/>
            <person name="Seppala S."/>
            <person name="Yoo J.I."/>
            <person name="Huyett L.M."/>
            <person name="Pressman A."/>
            <person name="Cogan J.Z."/>
            <person name="Kivenson V."/>
            <person name="Peng X."/>
            <person name="Tan Y."/>
            <person name="Valentine D.L."/>
            <person name="O'Malley M.A."/>
        </authorList>
    </citation>
    <scope>NUCLEOTIDE SEQUENCE [LARGE SCALE GENOMIC DNA]</scope>
    <source>
        <strain evidence="2 3">M.o.H.</strain>
    </source>
</reference>
<proteinExistence type="predicted"/>
<dbReference type="EMBL" id="LMVM01000039">
    <property type="protein sequence ID" value="PAV03220.1"/>
    <property type="molecule type" value="Genomic_DNA"/>
</dbReference>
<evidence type="ECO:0000313" key="3">
    <source>
        <dbReference type="Proteomes" id="UP000217784"/>
    </source>
</evidence>
<feature type="domain" description="Histidine kinase/HSP90-like ATPase" evidence="1">
    <location>
        <begin position="6"/>
        <end position="133"/>
    </location>
</feature>
<name>A0A2A2H1M0_METBR</name>
<evidence type="ECO:0000313" key="2">
    <source>
        <dbReference type="EMBL" id="PAV03220.1"/>
    </source>
</evidence>
<dbReference type="OrthoDB" id="111995at2157"/>
<sequence>MNKLTVPAKIENLQKVMDFLGDQLDSVDYVMKARLQLELSIEEAYVNIVNYAYGLEEGEVIICCNVGESPLKVTMQFIDYGKQYNPLENEDPDISLSAEEKEIGGLGIFLIKKNVDDISYKYRDGKNILTIQKKLNDF</sequence>
<dbReference type="GO" id="GO:0016301">
    <property type="term" value="F:kinase activity"/>
    <property type="evidence" value="ECO:0007669"/>
    <property type="project" value="UniProtKB-KW"/>
</dbReference>
<protein>
    <submittedName>
        <fullName evidence="2">Histidine kinase</fullName>
    </submittedName>
</protein>
<accession>A0A2A2H1M0</accession>
<dbReference type="CDD" id="cd16936">
    <property type="entry name" value="HATPase_RsbW-like"/>
    <property type="match status" value="1"/>
</dbReference>
<gene>
    <name evidence="2" type="ORF">ASJ80_04250</name>
</gene>
<organism evidence="2 3">
    <name type="scientific">Methanobacterium bryantii</name>
    <dbReference type="NCBI Taxonomy" id="2161"/>
    <lineage>
        <taxon>Archaea</taxon>
        <taxon>Methanobacteriati</taxon>
        <taxon>Methanobacteriota</taxon>
        <taxon>Methanomada group</taxon>
        <taxon>Methanobacteria</taxon>
        <taxon>Methanobacteriales</taxon>
        <taxon>Methanobacteriaceae</taxon>
        <taxon>Methanobacterium</taxon>
    </lineage>
</organism>
<evidence type="ECO:0000259" key="1">
    <source>
        <dbReference type="Pfam" id="PF13581"/>
    </source>
</evidence>